<name>A0ABU7S201_9ACTN</name>
<reference evidence="1 2" key="1">
    <citation type="submission" date="2024-01" db="EMBL/GenBank/DDBJ databases">
        <title>Genome insights into Plantactinospora sonchi sp. nov.</title>
        <authorList>
            <person name="Wang L."/>
        </authorList>
    </citation>
    <scope>NUCLEOTIDE SEQUENCE [LARGE SCALE GENOMIC DNA]</scope>
    <source>
        <strain evidence="1 2">NEAU-QY2</strain>
    </source>
</reference>
<evidence type="ECO:0000313" key="1">
    <source>
        <dbReference type="EMBL" id="MEE6262747.1"/>
    </source>
</evidence>
<dbReference type="EMBL" id="JAZGQK010000031">
    <property type="protein sequence ID" value="MEE6262747.1"/>
    <property type="molecule type" value="Genomic_DNA"/>
</dbReference>
<evidence type="ECO:0000313" key="2">
    <source>
        <dbReference type="Proteomes" id="UP001332243"/>
    </source>
</evidence>
<proteinExistence type="predicted"/>
<dbReference type="Proteomes" id="UP001332243">
    <property type="component" value="Unassembled WGS sequence"/>
</dbReference>
<gene>
    <name evidence="1" type="ORF">V1633_30135</name>
</gene>
<keyword evidence="2" id="KW-1185">Reference proteome</keyword>
<dbReference type="RefSeq" id="WP_331217687.1">
    <property type="nucleotide sequence ID" value="NZ_JAZGQK010000031.1"/>
</dbReference>
<accession>A0ABU7S201</accession>
<sequence length="226" mass="24273">MAYRVGDVLRISCPFAPTVVTHVDETDVVVRWPWWEIDPDAEGVRWNGEAALCHADPDALYTTDPPAGRLAPGDACRVGIPARIIHVIEVHEYDPPQETGWLPRPSLVLIVLPAGEAPDPAAEFQGTGIEPDAGVPFTLEPVFRPYAFLEAGDDVADADGRAWRFDGPWAWVAYDGAGGVPAWPLTLLTGRADPAAVAAATAAGSHEAEVARWRRAAGLRDDARPC</sequence>
<comment type="caution">
    <text evidence="1">The sequence shown here is derived from an EMBL/GenBank/DDBJ whole genome shotgun (WGS) entry which is preliminary data.</text>
</comment>
<organism evidence="1 2">
    <name type="scientific">Plantactinospora sonchi</name>
    <dbReference type="NCBI Taxonomy" id="1544735"/>
    <lineage>
        <taxon>Bacteria</taxon>
        <taxon>Bacillati</taxon>
        <taxon>Actinomycetota</taxon>
        <taxon>Actinomycetes</taxon>
        <taxon>Micromonosporales</taxon>
        <taxon>Micromonosporaceae</taxon>
        <taxon>Plantactinospora</taxon>
    </lineage>
</organism>
<protein>
    <submittedName>
        <fullName evidence="1">Uncharacterized protein</fullName>
    </submittedName>
</protein>